<dbReference type="GO" id="GO:0046872">
    <property type="term" value="F:metal ion binding"/>
    <property type="evidence" value="ECO:0007669"/>
    <property type="project" value="UniProtKB-KW"/>
</dbReference>
<keyword evidence="12" id="KW-1185">Reference proteome</keyword>
<accession>L0DMT8</accession>
<dbReference type="InterPro" id="IPR018317">
    <property type="entry name" value="QueC"/>
</dbReference>
<keyword evidence="7" id="KW-0067">ATP-binding</keyword>
<evidence type="ECO:0000256" key="7">
    <source>
        <dbReference type="ARBA" id="ARBA00022840"/>
    </source>
</evidence>
<dbReference type="PANTHER" id="PTHR42914:SF1">
    <property type="entry name" value="7-CYANO-7-DEAZAGUANINE SYNTHASE"/>
    <property type="match status" value="1"/>
</dbReference>
<dbReference type="Gene3D" id="3.40.50.620">
    <property type="entry name" value="HUPs"/>
    <property type="match status" value="1"/>
</dbReference>
<evidence type="ECO:0000256" key="6">
    <source>
        <dbReference type="ARBA" id="ARBA00022833"/>
    </source>
</evidence>
<comment type="similarity">
    <text evidence="8">Belongs to the QueC family.</text>
</comment>
<comment type="pathway">
    <text evidence="1">Purine metabolism; 7-cyano-7-deazaguanine biosynthesis.</text>
</comment>
<sequence>MSDIGAIPQVAVLVSGGLESAILCVDLLRQFGRVHPLYVRFGLRWEEVELAYLRRYLQAVERPGLCPLEILDEPVASVYGRHWSVEGIAVPDASSPDAAVYLPGRNLLFLSKAAVWCRLRNVERLALGCLGTNPFPDSTPTFFEQMEAAVNQAMDGRLRILRPFDRMHKDEVLKRGFDLPLQLTFSCLSPVDGQHCGRCNKCAERRNGFRDACFPDPTNYAAPPPDGSMGMAVGSHF</sequence>
<dbReference type="STRING" id="886293.Sinac_5863"/>
<dbReference type="GO" id="GO:0008616">
    <property type="term" value="P:tRNA queuosine(34) biosynthetic process"/>
    <property type="evidence" value="ECO:0007669"/>
    <property type="project" value="UniProtKB-KW"/>
</dbReference>
<evidence type="ECO:0000256" key="10">
    <source>
        <dbReference type="ARBA" id="ARBA00047890"/>
    </source>
</evidence>
<dbReference type="eggNOG" id="COG0603">
    <property type="taxonomic scope" value="Bacteria"/>
</dbReference>
<keyword evidence="6" id="KW-0862">Zinc</keyword>
<dbReference type="AlphaFoldDB" id="L0DMT8"/>
<evidence type="ECO:0000256" key="1">
    <source>
        <dbReference type="ARBA" id="ARBA00005061"/>
    </source>
</evidence>
<organism evidence="11 12">
    <name type="scientific">Singulisphaera acidiphila (strain ATCC BAA-1392 / DSM 18658 / VKM B-2454 / MOB10)</name>
    <dbReference type="NCBI Taxonomy" id="886293"/>
    <lineage>
        <taxon>Bacteria</taxon>
        <taxon>Pseudomonadati</taxon>
        <taxon>Planctomycetota</taxon>
        <taxon>Planctomycetia</taxon>
        <taxon>Isosphaerales</taxon>
        <taxon>Isosphaeraceae</taxon>
        <taxon>Singulisphaera</taxon>
    </lineage>
</organism>
<dbReference type="Proteomes" id="UP000010798">
    <property type="component" value="Chromosome"/>
</dbReference>
<keyword evidence="3" id="KW-0479">Metal-binding</keyword>
<dbReference type="EC" id="6.3.4.20" evidence="9"/>
<dbReference type="Pfam" id="PF06508">
    <property type="entry name" value="QueC"/>
    <property type="match status" value="1"/>
</dbReference>
<keyword evidence="4" id="KW-0547">Nucleotide-binding</keyword>
<evidence type="ECO:0000313" key="12">
    <source>
        <dbReference type="Proteomes" id="UP000010798"/>
    </source>
</evidence>
<dbReference type="OrthoDB" id="9789567at2"/>
<evidence type="ECO:0000256" key="3">
    <source>
        <dbReference type="ARBA" id="ARBA00022723"/>
    </source>
</evidence>
<evidence type="ECO:0000256" key="2">
    <source>
        <dbReference type="ARBA" id="ARBA00022598"/>
    </source>
</evidence>
<comment type="catalytic activity">
    <reaction evidence="10">
        <text>7-carboxy-7-carbaguanine + NH4(+) + 2 ATP = 7-cyano-7-carbaguanine + 2 AMP + 2 diphosphate + 2 H(+)</text>
        <dbReference type="Rhea" id="RHEA:27982"/>
        <dbReference type="ChEBI" id="CHEBI:15378"/>
        <dbReference type="ChEBI" id="CHEBI:28938"/>
        <dbReference type="ChEBI" id="CHEBI:30616"/>
        <dbReference type="ChEBI" id="CHEBI:33019"/>
        <dbReference type="ChEBI" id="CHEBI:45075"/>
        <dbReference type="ChEBI" id="CHEBI:61036"/>
        <dbReference type="ChEBI" id="CHEBI:456215"/>
        <dbReference type="EC" id="6.3.4.20"/>
    </reaction>
</comment>
<evidence type="ECO:0000256" key="9">
    <source>
        <dbReference type="ARBA" id="ARBA00039149"/>
    </source>
</evidence>
<name>L0DMT8_SINAD</name>
<evidence type="ECO:0000256" key="8">
    <source>
        <dbReference type="ARBA" id="ARBA00037993"/>
    </source>
</evidence>
<dbReference type="GO" id="GO:0016874">
    <property type="term" value="F:ligase activity"/>
    <property type="evidence" value="ECO:0007669"/>
    <property type="project" value="UniProtKB-KW"/>
</dbReference>
<dbReference type="KEGG" id="saci:Sinac_5863"/>
<dbReference type="RefSeq" id="WP_015249077.1">
    <property type="nucleotide sequence ID" value="NC_019892.1"/>
</dbReference>
<keyword evidence="2" id="KW-0436">Ligase</keyword>
<gene>
    <name evidence="11" type="ordered locus">Sinac_5863</name>
</gene>
<proteinExistence type="inferred from homology"/>
<dbReference type="SUPFAM" id="SSF52402">
    <property type="entry name" value="Adenine nucleotide alpha hydrolases-like"/>
    <property type="match status" value="1"/>
</dbReference>
<dbReference type="GO" id="GO:0005524">
    <property type="term" value="F:ATP binding"/>
    <property type="evidence" value="ECO:0007669"/>
    <property type="project" value="UniProtKB-KW"/>
</dbReference>
<keyword evidence="5" id="KW-0671">Queuosine biosynthesis</keyword>
<protein>
    <recommendedName>
        <fullName evidence="9">7-cyano-7-deazaguanine synthase</fullName>
        <ecNumber evidence="9">6.3.4.20</ecNumber>
    </recommendedName>
</protein>
<dbReference type="EMBL" id="CP003364">
    <property type="protein sequence ID" value="AGA29981.1"/>
    <property type="molecule type" value="Genomic_DNA"/>
</dbReference>
<evidence type="ECO:0000256" key="5">
    <source>
        <dbReference type="ARBA" id="ARBA00022785"/>
    </source>
</evidence>
<evidence type="ECO:0000256" key="4">
    <source>
        <dbReference type="ARBA" id="ARBA00022741"/>
    </source>
</evidence>
<dbReference type="HOGENOM" id="CLU_1388577_0_0_0"/>
<reference evidence="11 12" key="1">
    <citation type="submission" date="2012-02" db="EMBL/GenBank/DDBJ databases">
        <title>Complete sequence of chromosome of Singulisphaera acidiphila DSM 18658.</title>
        <authorList>
            <consortium name="US DOE Joint Genome Institute (JGI-PGF)"/>
            <person name="Lucas S."/>
            <person name="Copeland A."/>
            <person name="Lapidus A."/>
            <person name="Glavina del Rio T."/>
            <person name="Dalin E."/>
            <person name="Tice H."/>
            <person name="Bruce D."/>
            <person name="Goodwin L."/>
            <person name="Pitluck S."/>
            <person name="Peters L."/>
            <person name="Ovchinnikova G."/>
            <person name="Chertkov O."/>
            <person name="Kyrpides N."/>
            <person name="Mavromatis K."/>
            <person name="Ivanova N."/>
            <person name="Brettin T."/>
            <person name="Detter J.C."/>
            <person name="Han C."/>
            <person name="Larimer F."/>
            <person name="Land M."/>
            <person name="Hauser L."/>
            <person name="Markowitz V."/>
            <person name="Cheng J.-F."/>
            <person name="Hugenholtz P."/>
            <person name="Woyke T."/>
            <person name="Wu D."/>
            <person name="Tindall B."/>
            <person name="Pomrenke H."/>
            <person name="Brambilla E."/>
            <person name="Klenk H.-P."/>
            <person name="Eisen J.A."/>
        </authorList>
    </citation>
    <scope>NUCLEOTIDE SEQUENCE [LARGE SCALE GENOMIC DNA]</scope>
    <source>
        <strain evidence="12">ATCC BAA-1392 / DSM 18658 / VKM B-2454 / MOB10</strain>
    </source>
</reference>
<dbReference type="PANTHER" id="PTHR42914">
    <property type="entry name" value="7-CYANO-7-DEAZAGUANINE SYNTHASE"/>
    <property type="match status" value="1"/>
</dbReference>
<evidence type="ECO:0000313" key="11">
    <source>
        <dbReference type="EMBL" id="AGA29981.1"/>
    </source>
</evidence>
<dbReference type="InterPro" id="IPR014729">
    <property type="entry name" value="Rossmann-like_a/b/a_fold"/>
</dbReference>